<keyword evidence="2" id="KW-0249">Electron transport</keyword>
<keyword evidence="2" id="KW-0479">Metal-binding</keyword>
<keyword evidence="2" id="KW-0560">Oxidoreductase</keyword>
<dbReference type="OrthoDB" id="9814800at2"/>
<keyword evidence="2" id="KW-0186">Copper</keyword>
<dbReference type="InterPro" id="IPR032897">
    <property type="entry name" value="Sulfite_reductase"/>
</dbReference>
<reference evidence="6 8" key="2">
    <citation type="submission" date="2018-06" db="EMBL/GenBank/DDBJ databases">
        <authorList>
            <consortium name="Pathogen Informatics"/>
            <person name="Doyle S."/>
        </authorList>
    </citation>
    <scope>NUCLEOTIDE SEQUENCE [LARGE SCALE GENOMIC DNA]</scope>
    <source>
        <strain evidence="6 8">NCTC12121</strain>
    </source>
</reference>
<keyword evidence="2" id="KW-0763">Sulfate respiration</keyword>
<feature type="binding site" description="axial binding residue" evidence="2">
    <location>
        <position position="648"/>
    </location>
    <ligand>
        <name>heme c</name>
        <dbReference type="ChEBI" id="CHEBI:61717"/>
        <label>7</label>
    </ligand>
    <ligandPart>
        <name>Fe</name>
        <dbReference type="ChEBI" id="CHEBI:18248"/>
    </ligandPart>
</feature>
<feature type="binding site" evidence="2">
    <location>
        <position position="401"/>
    </location>
    <ligand>
        <name>Cu(+)</name>
        <dbReference type="ChEBI" id="CHEBI:49552"/>
    </ligand>
</feature>
<feature type="binding site" description="covalent" evidence="2">
    <location>
        <position position="423"/>
    </location>
    <ligand>
        <name>heme c</name>
        <dbReference type="ChEBI" id="CHEBI:61717"/>
        <label>5</label>
    </ligand>
</feature>
<keyword evidence="1 2" id="KW-0732">Signal</keyword>
<feature type="binding site" description="axial binding residue" evidence="2">
    <location>
        <position position="501"/>
    </location>
    <ligand>
        <name>heme c</name>
        <dbReference type="ChEBI" id="CHEBI:61717"/>
        <label>5</label>
    </ligand>
    <ligandPart>
        <name>Fe</name>
        <dbReference type="ChEBI" id="CHEBI:18248"/>
    </ligandPart>
</feature>
<keyword evidence="2" id="KW-0408">Iron</keyword>
<feature type="binding site" description="covalent" evidence="2">
    <location>
        <position position="562"/>
    </location>
    <ligand>
        <name>heme c</name>
        <dbReference type="ChEBI" id="CHEBI:61717"/>
        <label>8</label>
    </ligand>
</feature>
<comment type="catalytic activity">
    <reaction evidence="2">
        <text>[protein]-disulfide + hydrogen sulfide + 2 A + 3 H2O = [protein]-dithiol + sulfite + 2 AH2 + H(+)</text>
        <dbReference type="Rhea" id="RHEA:51676"/>
        <dbReference type="Rhea" id="RHEA-COMP:10593"/>
        <dbReference type="Rhea" id="RHEA-COMP:10594"/>
        <dbReference type="ChEBI" id="CHEBI:13193"/>
        <dbReference type="ChEBI" id="CHEBI:15377"/>
        <dbReference type="ChEBI" id="CHEBI:15378"/>
        <dbReference type="ChEBI" id="CHEBI:17359"/>
        <dbReference type="ChEBI" id="CHEBI:17499"/>
        <dbReference type="ChEBI" id="CHEBI:29919"/>
        <dbReference type="ChEBI" id="CHEBI:29950"/>
        <dbReference type="ChEBI" id="CHEBI:50058"/>
    </reaction>
</comment>
<feature type="domain" description="Doubled CXXCH motif" evidence="3">
    <location>
        <begin position="417"/>
        <end position="455"/>
    </location>
</feature>
<feature type="binding site" evidence="2">
    <location>
        <position position="480"/>
    </location>
    <ligand>
        <name>Cu(+)</name>
        <dbReference type="ChEBI" id="CHEBI:49552"/>
    </ligand>
</feature>
<evidence type="ECO:0000259" key="3">
    <source>
        <dbReference type="Pfam" id="PF09699"/>
    </source>
</evidence>
<feature type="binding site" description="covalent" evidence="2">
    <location>
        <position position="346"/>
    </location>
    <ligand>
        <name>heme c</name>
        <dbReference type="ChEBI" id="CHEBI:61717"/>
        <label>3</label>
    </ligand>
</feature>
<feature type="binding site" description="covalent" evidence="2">
    <location>
        <position position="546"/>
    </location>
    <ligand>
        <name>heme c</name>
        <dbReference type="ChEBI" id="CHEBI:61717"/>
        <label>8</label>
    </ligand>
</feature>
<feature type="binding site" evidence="2">
    <location>
        <position position="374"/>
    </location>
    <ligand>
        <name>substrate</name>
    </ligand>
</feature>
<dbReference type="GO" id="GO:0016002">
    <property type="term" value="F:sulfite reductase activity"/>
    <property type="evidence" value="ECO:0007669"/>
    <property type="project" value="UniProtKB-UniRule"/>
</dbReference>
<keyword evidence="7" id="KW-1185">Reference proteome</keyword>
<feature type="binding site" description="covalent" evidence="2">
    <location>
        <position position="150"/>
    </location>
    <ligand>
        <name>heme c</name>
        <dbReference type="ChEBI" id="CHEBI:61717"/>
        <label>1</label>
    </ligand>
</feature>
<feature type="chain" id="PRO_5017093710" description="Dissimilatory sulfite reductase" evidence="2">
    <location>
        <begin position="22"/>
        <end position="676"/>
    </location>
</feature>
<feature type="signal peptide" evidence="2">
    <location>
        <begin position="1"/>
        <end position="21"/>
    </location>
</feature>
<feature type="binding site" description="axial binding residue" evidence="2">
    <location>
        <position position="372"/>
    </location>
    <ligand>
        <name>heme c</name>
        <dbReference type="ChEBI" id="CHEBI:61717"/>
        <label>4</label>
    </ligand>
    <ligandPart>
        <name>Fe</name>
        <dbReference type="ChEBI" id="CHEBI:18248"/>
    </ligandPart>
</feature>
<dbReference type="STRING" id="93378.A9798_01025"/>
<dbReference type="InterPro" id="IPR051829">
    <property type="entry name" value="Multiheme_Cytochr_ET"/>
</dbReference>
<dbReference type="PANTHER" id="PTHR35038:SF8">
    <property type="entry name" value="C-TYPE POLYHEME CYTOCHROME OMCC"/>
    <property type="match status" value="1"/>
</dbReference>
<dbReference type="KEGG" id="eho:A9798_01025"/>
<comment type="subcellular location">
    <subcellularLocation>
        <location evidence="2">Periplasm</location>
    </subcellularLocation>
</comment>
<evidence type="ECO:0000313" key="7">
    <source>
        <dbReference type="Proteomes" id="UP000175893"/>
    </source>
</evidence>
<feature type="binding site" description="covalent" evidence="2">
    <location>
        <position position="469"/>
    </location>
    <ligand>
        <name>heme c</name>
        <dbReference type="ChEBI" id="CHEBI:61717"/>
        <label>7</label>
    </ligand>
</feature>
<comment type="similarity">
    <text evidence="2">Belongs to the multiheme cytochrome c family.</text>
</comment>
<feature type="binding site" description="covalent" evidence="2">
    <location>
        <position position="472"/>
    </location>
    <ligand>
        <name>heme c</name>
        <dbReference type="ChEBI" id="CHEBI:61717"/>
        <label>7</label>
    </ligand>
</feature>
<feature type="binding site" description="axial binding residue" evidence="2">
    <location>
        <position position="313"/>
    </location>
    <ligand>
        <name>heme c</name>
        <dbReference type="ChEBI" id="CHEBI:61717"/>
        <label>2</label>
    </ligand>
    <ligandPart>
        <name>Fe</name>
        <dbReference type="ChEBI" id="CHEBI:18248"/>
    </ligandPart>
</feature>
<keyword evidence="2" id="KW-0813">Transport</keyword>
<feature type="binding site" description="covalent" evidence="2">
    <location>
        <position position="349"/>
    </location>
    <ligand>
        <name>heme c</name>
        <dbReference type="ChEBI" id="CHEBI:61717"/>
        <label>3</label>
    </ligand>
</feature>
<dbReference type="Pfam" id="PF13435">
    <property type="entry name" value="Cytochrome_C554"/>
    <property type="match status" value="1"/>
</dbReference>
<feature type="binding site" evidence="2">
    <location>
        <position position="215"/>
    </location>
    <ligand>
        <name>substrate</name>
    </ligand>
</feature>
<dbReference type="GO" id="GO:0020037">
    <property type="term" value="F:heme binding"/>
    <property type="evidence" value="ECO:0007669"/>
    <property type="project" value="UniProtKB-UniRule"/>
</dbReference>
<dbReference type="AlphaFoldDB" id="A0A376D5Z9"/>
<dbReference type="HAMAP" id="MF_02023">
    <property type="entry name" value="Sulfite_red"/>
    <property type="match status" value="1"/>
</dbReference>
<dbReference type="Proteomes" id="UP000175893">
    <property type="component" value="Chromosome"/>
</dbReference>
<protein>
    <recommendedName>
        <fullName evidence="2">Dissimilatory sulfite reductase</fullName>
        <ecNumber evidence="2">1.8.99.-</ecNumber>
    </recommendedName>
</protein>
<dbReference type="PANTHER" id="PTHR35038">
    <property type="entry name" value="DISSIMILATORY SULFITE REDUCTASE SIRA"/>
    <property type="match status" value="1"/>
</dbReference>
<comment type="cofactor">
    <cofactor evidence="2">
        <name>Cu(+)</name>
        <dbReference type="ChEBI" id="CHEBI:49552"/>
    </cofactor>
    <text evidence="2">Exposure to oxygen reduces copper binding and leads to the formation of a disulfide bond between the two Cys residues that bind the copper ion.</text>
</comment>
<dbReference type="EMBL" id="UFXZ01000001">
    <property type="protein sequence ID" value="STC83103.1"/>
    <property type="molecule type" value="Genomic_DNA"/>
</dbReference>
<dbReference type="InterPro" id="IPR010177">
    <property type="entry name" value="Paired_CXXCH_1"/>
</dbReference>
<feature type="binding site" description="covalent" evidence="2">
    <location>
        <position position="447"/>
    </location>
    <ligand>
        <name>heme c</name>
        <dbReference type="ChEBI" id="CHEBI:61717"/>
        <label>6</label>
    </ligand>
</feature>
<feature type="binding site" description="axial binding residue" evidence="2">
    <location>
        <position position="355"/>
    </location>
    <ligand>
        <name>heme c</name>
        <dbReference type="ChEBI" id="CHEBI:61717"/>
        <label>1</label>
    </ligand>
    <ligandPart>
        <name>Fe</name>
        <dbReference type="ChEBI" id="CHEBI:18248"/>
    </ligandPart>
</feature>
<dbReference type="InterPro" id="IPR036280">
    <property type="entry name" value="Multihaem_cyt_sf"/>
</dbReference>
<feature type="binding site" description="covalent" evidence="2">
    <location>
        <position position="153"/>
    </location>
    <ligand>
        <name>heme c</name>
        <dbReference type="ChEBI" id="CHEBI:61717"/>
        <label>1</label>
    </ligand>
</feature>
<dbReference type="Gene3D" id="3.90.10.10">
    <property type="entry name" value="Cytochrome C3"/>
    <property type="match status" value="1"/>
</dbReference>
<evidence type="ECO:0000313" key="5">
    <source>
        <dbReference type="EMBL" id="AOV95667.1"/>
    </source>
</evidence>
<evidence type="ECO:0000313" key="8">
    <source>
        <dbReference type="Proteomes" id="UP000255248"/>
    </source>
</evidence>
<comment type="pathway">
    <text evidence="2">Sulfur metabolism; sulfite reduction.</text>
</comment>
<dbReference type="RefSeq" id="WP_035370197.1">
    <property type="nucleotide sequence ID" value="NZ_CP016043.1"/>
</dbReference>
<dbReference type="GO" id="GO:0070814">
    <property type="term" value="P:hydrogen sulfide biosynthetic process"/>
    <property type="evidence" value="ECO:0007669"/>
    <property type="project" value="UniProtKB-UniRule"/>
</dbReference>
<feature type="binding site" description="axial binding residue" evidence="2">
    <location>
        <position position="350"/>
    </location>
    <ligand>
        <name>heme c</name>
        <dbReference type="ChEBI" id="CHEBI:61717"/>
        <label>3</label>
    </ligand>
    <ligandPart>
        <name>Fe</name>
        <dbReference type="ChEBI" id="CHEBI:18248"/>
    </ligandPart>
</feature>
<dbReference type="UniPathway" id="UPA00370"/>
<dbReference type="SUPFAM" id="SSF48695">
    <property type="entry name" value="Multiheme cytochromes"/>
    <property type="match status" value="1"/>
</dbReference>
<feature type="binding site" evidence="2">
    <location>
        <position position="292"/>
    </location>
    <ligand>
        <name>substrate</name>
    </ligand>
</feature>
<dbReference type="EC" id="1.8.99.-" evidence="2"/>
<evidence type="ECO:0000256" key="2">
    <source>
        <dbReference type="HAMAP-Rule" id="MF_02023"/>
    </source>
</evidence>
<sequence length="676" mass="75323" precursor="true">MKIPTRLRCFPLLFFAMPLMAASGLVSQSPPNEPAESTPSATLLVASPATKIDVNRNDGTPDTPRTLMGYVEQEKDLFAYLREHHPLFKYEAAGRLVGKYTISDREEEFVEFGGGEKYAEKHGYPVAITYRLGVESILDFPNKYVGPQKCAECHPAQYQAWERSRHAKTVRFPDEMLEIPDGDLHRGLYGSKASVLPQGVTSDAIYAIIGTPRTKYGFIDAWMVRGTYHIEGGLLKDGTGTMVAGGNQFSRGWAQFITPKMAQKIATFVPGFPTKLEQFGAQGSNIWGMTSYGAANRTNMMFQPASAYCEVCHSMKFDFKSSQEFIAALGKPAELRKHTIAKGISCEECHGAGAHLYGARGAGMPSNCERCHQRFTYNTADEAADPQRPFNSYFKSSCPSCGTEGSQMYYTAHYQNGMRCNTCHDPHAVTANDWREGFTKATLKKRCQDCHTDQAEFFAQGDTHGQNQCTACHMPNMGSCENFATIQFPDHAGFDNVRRAHIWKILVDEKAKTLNPPEGQPRTANVKGWSIARQDGKPYLDLMWSCGRTAFSDGDVIDGGGCHSPVQTVLSERLQFKDQESIYAKVMEWQTPVKDGYVRIHSGLDRIEKRLNKTTTLSQSDKVQVRLLSNHARQQADLIKRDGSWGLHAPHYAKTRIEEGQLYIDHAEAILDGKAH</sequence>
<feature type="binding site" description="axial binding residue" evidence="2">
    <location>
        <position position="427"/>
    </location>
    <ligand>
        <name>heme c</name>
        <dbReference type="ChEBI" id="CHEBI:61717"/>
        <label>3</label>
    </ligand>
    <ligandPart>
        <name>Fe</name>
        <dbReference type="ChEBI" id="CHEBI:18248"/>
    </ligandPart>
</feature>
<dbReference type="GO" id="GO:0005506">
    <property type="term" value="F:iron ion binding"/>
    <property type="evidence" value="ECO:0007669"/>
    <property type="project" value="UniProtKB-UniRule"/>
</dbReference>
<proteinExistence type="inferred from homology"/>
<evidence type="ECO:0000256" key="1">
    <source>
        <dbReference type="ARBA" id="ARBA00022729"/>
    </source>
</evidence>
<feature type="binding site" description="covalent" evidence="2">
    <location>
        <position position="420"/>
    </location>
    <ligand>
        <name>heme c</name>
        <dbReference type="ChEBI" id="CHEBI:61717"/>
        <label>5</label>
    </ligand>
</feature>
<feature type="binding site" description="axial binding residue" evidence="2">
    <location>
        <position position="413"/>
    </location>
    <ligand>
        <name>heme c</name>
        <dbReference type="ChEBI" id="CHEBI:61717"/>
        <label>6</label>
    </ligand>
    <ligandPart>
        <name>Fe</name>
        <dbReference type="ChEBI" id="CHEBI:18248"/>
    </ligandPart>
</feature>
<keyword evidence="2" id="KW-0574">Periplasm</keyword>
<feature type="binding site" description="axial binding residue" evidence="2">
    <location>
        <position position="473"/>
    </location>
    <ligand>
        <name>heme c</name>
        <dbReference type="ChEBI" id="CHEBI:61717"/>
        <label>7</label>
    </ligand>
    <ligandPart>
        <name>Fe</name>
        <dbReference type="ChEBI" id="CHEBI:18248"/>
    </ligandPart>
</feature>
<feature type="binding site" description="covalent" evidence="2">
    <location>
        <position position="309"/>
    </location>
    <ligand>
        <name>heme c</name>
        <dbReference type="ChEBI" id="CHEBI:61717"/>
        <label>2</label>
    </ligand>
</feature>
<evidence type="ECO:0000259" key="4">
    <source>
        <dbReference type="Pfam" id="PF13435"/>
    </source>
</evidence>
<dbReference type="GO" id="GO:0009061">
    <property type="term" value="P:anaerobic respiration"/>
    <property type="evidence" value="ECO:0007669"/>
    <property type="project" value="UniProtKB-KW"/>
</dbReference>
<dbReference type="InterPro" id="IPR023155">
    <property type="entry name" value="Cyt_c-552/4"/>
</dbReference>
<dbReference type="GO" id="GO:0005507">
    <property type="term" value="F:copper ion binding"/>
    <property type="evidence" value="ECO:0007669"/>
    <property type="project" value="UniProtKB-UniRule"/>
</dbReference>
<dbReference type="GO" id="GO:0042597">
    <property type="term" value="C:periplasmic space"/>
    <property type="evidence" value="ECO:0007669"/>
    <property type="project" value="UniProtKB-SubCell"/>
</dbReference>
<accession>A0A376D5Z9</accession>
<dbReference type="Gene3D" id="1.10.1130.10">
    <property type="entry name" value="Flavocytochrome C3, Chain A"/>
    <property type="match status" value="2"/>
</dbReference>
<dbReference type="Proteomes" id="UP000255248">
    <property type="component" value="Unassembled WGS sequence"/>
</dbReference>
<name>A0A376D5Z9_9GAMM</name>
<feature type="binding site" description="covalent" evidence="2">
    <location>
        <position position="450"/>
    </location>
    <ligand>
        <name>heme c</name>
        <dbReference type="ChEBI" id="CHEBI:61717"/>
        <label>6</label>
    </ligand>
</feature>
<comment type="cofactor">
    <cofactor evidence="2">
        <name>heme c</name>
        <dbReference type="ChEBI" id="CHEBI:61717"/>
    </cofactor>
    <text evidence="2">Binds 8 heme c groups covalently per monomer.</text>
</comment>
<feature type="binding site" description="covalent" evidence="2">
    <location>
        <position position="368"/>
    </location>
    <ligand>
        <name>heme c</name>
        <dbReference type="ChEBI" id="CHEBI:61717"/>
        <label>4</label>
    </ligand>
</feature>
<dbReference type="EMBL" id="CP016043">
    <property type="protein sequence ID" value="AOV95667.1"/>
    <property type="molecule type" value="Genomic_DNA"/>
</dbReference>
<feature type="binding site" description="axial binding residue" evidence="2">
    <location>
        <position position="154"/>
    </location>
    <ligand>
        <name>heme c</name>
        <dbReference type="ChEBI" id="CHEBI:61717"/>
        <label>1</label>
    </ligand>
    <ligandPart>
        <name>Fe</name>
        <dbReference type="ChEBI" id="CHEBI:18248"/>
    </ligandPart>
</feature>
<evidence type="ECO:0000313" key="6">
    <source>
        <dbReference type="EMBL" id="STC83103.1"/>
    </source>
</evidence>
<feature type="binding site" description="covalent" evidence="2">
    <location>
        <position position="371"/>
    </location>
    <ligand>
        <name>heme c</name>
        <dbReference type="ChEBI" id="CHEBI:61717"/>
        <label>4</label>
    </ligand>
</feature>
<dbReference type="Pfam" id="PF09699">
    <property type="entry name" value="Paired_CXXCH_1"/>
    <property type="match status" value="1"/>
</dbReference>
<feature type="binding site" description="axial binding residue" evidence="2">
    <location>
        <position position="451"/>
    </location>
    <ligand>
        <name>heme c</name>
        <dbReference type="ChEBI" id="CHEBI:61717"/>
        <label>6</label>
    </ligand>
    <ligandPart>
        <name>Fe</name>
        <dbReference type="ChEBI" id="CHEBI:18248"/>
    </ligandPart>
</feature>
<feature type="binding site" description="axial binding residue" evidence="2">
    <location>
        <position position="166"/>
    </location>
    <ligand>
        <name>heme c</name>
        <dbReference type="ChEBI" id="CHEBI:61717"/>
        <label>4</label>
    </ligand>
    <ligandPart>
        <name>Fe</name>
        <dbReference type="ChEBI" id="CHEBI:18248"/>
    </ligandPart>
</feature>
<organism evidence="6 8">
    <name type="scientific">Edwardsiella hoshinae</name>
    <dbReference type="NCBI Taxonomy" id="93378"/>
    <lineage>
        <taxon>Bacteria</taxon>
        <taxon>Pseudomonadati</taxon>
        <taxon>Pseudomonadota</taxon>
        <taxon>Gammaproteobacteria</taxon>
        <taxon>Enterobacterales</taxon>
        <taxon>Hafniaceae</taxon>
        <taxon>Edwardsiella</taxon>
    </lineage>
</organism>
<feature type="binding site" description="axial binding residue" evidence="2">
    <location>
        <position position="424"/>
    </location>
    <ligand>
        <name>heme c</name>
        <dbReference type="ChEBI" id="CHEBI:61717"/>
        <label>5</label>
    </ligand>
    <ligandPart>
        <name>Fe</name>
        <dbReference type="ChEBI" id="CHEBI:18248"/>
    </ligandPart>
</feature>
<keyword evidence="2" id="KW-0349">Heme</keyword>
<comment type="function">
    <text evidence="2">Respiratory sulfite reductase that catalyzes the reduction of sulfite to sulfide in a single step, consuming six electrons in the process.</text>
</comment>
<feature type="binding site" description="covalent" evidence="2">
    <location>
        <position position="312"/>
    </location>
    <ligand>
        <name>heme c</name>
        <dbReference type="ChEBI" id="CHEBI:61717"/>
        <label>2</label>
    </ligand>
</feature>
<feature type="binding site" description="axial binding residue" evidence="2">
    <location>
        <position position="563"/>
    </location>
    <ligand>
        <name>heme c</name>
        <dbReference type="ChEBI" id="CHEBI:61717"/>
        <label>8</label>
    </ligand>
    <ligandPart>
        <name>Fe</name>
        <dbReference type="ChEBI" id="CHEBI:18248"/>
    </ligandPart>
</feature>
<feature type="binding site" description="axial binding residue" evidence="2">
    <location>
        <position position="464"/>
    </location>
    <ligand>
        <name>heme c</name>
        <dbReference type="ChEBI" id="CHEBI:61717"/>
        <label>8</label>
    </ligand>
    <ligandPart>
        <name>Fe</name>
        <dbReference type="ChEBI" id="CHEBI:18248"/>
    </ligandPart>
</feature>
<feature type="domain" description="Cytochrome c-552/4" evidence="4">
    <location>
        <begin position="149"/>
        <end position="171"/>
    </location>
</feature>
<reference evidence="5 7" key="1">
    <citation type="submission" date="2016-06" db="EMBL/GenBank/DDBJ databases">
        <title>Complete genome sequence of Edwardsiella hoshinae ATCC 35051.</title>
        <authorList>
            <person name="Reichley S.R."/>
            <person name="Waldbieser G.C."/>
            <person name="Lawrence M.L."/>
            <person name="Griffin M.J."/>
        </authorList>
    </citation>
    <scope>NUCLEOTIDE SEQUENCE [LARGE SCALE GENOMIC DNA]</scope>
    <source>
        <strain evidence="5 7">ATCC 35051</strain>
    </source>
</reference>
<gene>
    <name evidence="5" type="ORF">A9798_01025</name>
    <name evidence="6" type="ORF">NCTC12121_00219</name>
</gene>